<dbReference type="Proteomes" id="UP001236663">
    <property type="component" value="Unassembled WGS sequence"/>
</dbReference>
<sequence length="296" mass="32781">MLLSRKTLYTILFNLVSTIGVWGQSPYKVLIIDGQNDHKVWQQTTQMMREYLEETGLFSVEVATNPPSEGGALDSFIPDFSEYEVVLSNYNGYSWPENVKTAFENFVNGGGGLVVVHSANNSFPEWQAYNRMIGVGGGGGRDEKAGPFVYYDEGKKELVYDTSPALAGAHGPEHQFRIIIRSRNHPITKGMPPTWLHENDALYNQLRGPAENMEVLATAFSPLNLKGTGRHEPVMMVINYGKGRVFHTTLGHNSDSQKGIGFITTLQRGTEWAARGAVTQKIPEDFPGVNSGSRRP</sequence>
<dbReference type="PANTHER" id="PTHR40469">
    <property type="entry name" value="SECRETED GLYCOSYL HYDROLASE"/>
    <property type="match status" value="1"/>
</dbReference>
<dbReference type="PANTHER" id="PTHR40469:SF2">
    <property type="entry name" value="GALACTOSE-BINDING DOMAIN-LIKE SUPERFAMILY PROTEIN"/>
    <property type="match status" value="1"/>
</dbReference>
<proteinExistence type="predicted"/>
<protein>
    <submittedName>
        <fullName evidence="2">ThuA domain-containing protein</fullName>
    </submittedName>
</protein>
<gene>
    <name evidence="2" type="ORF">QWZ15_13640</name>
</gene>
<dbReference type="Gene3D" id="3.40.50.880">
    <property type="match status" value="1"/>
</dbReference>
<evidence type="ECO:0000259" key="1">
    <source>
        <dbReference type="Pfam" id="PF06283"/>
    </source>
</evidence>
<dbReference type="InterPro" id="IPR029062">
    <property type="entry name" value="Class_I_gatase-like"/>
</dbReference>
<dbReference type="RefSeq" id="WP_163385574.1">
    <property type="nucleotide sequence ID" value="NZ_JAUFQS010000013.1"/>
</dbReference>
<dbReference type="Pfam" id="PF06283">
    <property type="entry name" value="ThuA"/>
    <property type="match status" value="1"/>
</dbReference>
<dbReference type="EMBL" id="JAUFQS010000013">
    <property type="protein sequence ID" value="MDN3688877.1"/>
    <property type="molecule type" value="Genomic_DNA"/>
</dbReference>
<evidence type="ECO:0000313" key="2">
    <source>
        <dbReference type="EMBL" id="MDN3688877.1"/>
    </source>
</evidence>
<feature type="domain" description="ThuA-like" evidence="1">
    <location>
        <begin position="28"/>
        <end position="273"/>
    </location>
</feature>
<comment type="caution">
    <text evidence="2">The sequence shown here is derived from an EMBL/GenBank/DDBJ whole genome shotgun (WGS) entry which is preliminary data.</text>
</comment>
<keyword evidence="3" id="KW-1185">Reference proteome</keyword>
<organism evidence="2 3">
    <name type="scientific">Cyclobacterium jeungdonense</name>
    <dbReference type="NCBI Taxonomy" id="708087"/>
    <lineage>
        <taxon>Bacteria</taxon>
        <taxon>Pseudomonadati</taxon>
        <taxon>Bacteroidota</taxon>
        <taxon>Cytophagia</taxon>
        <taxon>Cytophagales</taxon>
        <taxon>Cyclobacteriaceae</taxon>
        <taxon>Cyclobacterium</taxon>
    </lineage>
</organism>
<evidence type="ECO:0000313" key="3">
    <source>
        <dbReference type="Proteomes" id="UP001236663"/>
    </source>
</evidence>
<name>A0ABT8C933_9BACT</name>
<dbReference type="SUPFAM" id="SSF52317">
    <property type="entry name" value="Class I glutamine amidotransferase-like"/>
    <property type="match status" value="1"/>
</dbReference>
<dbReference type="InterPro" id="IPR029010">
    <property type="entry name" value="ThuA-like"/>
</dbReference>
<reference evidence="3" key="1">
    <citation type="journal article" date="2019" name="Int. J. Syst. Evol. Microbiol.">
        <title>The Global Catalogue of Microorganisms (GCM) 10K type strain sequencing project: providing services to taxonomists for standard genome sequencing and annotation.</title>
        <authorList>
            <consortium name="The Broad Institute Genomics Platform"/>
            <consortium name="The Broad Institute Genome Sequencing Center for Infectious Disease"/>
            <person name="Wu L."/>
            <person name="Ma J."/>
        </authorList>
    </citation>
    <scope>NUCLEOTIDE SEQUENCE [LARGE SCALE GENOMIC DNA]</scope>
    <source>
        <strain evidence="3">CECT 7706</strain>
    </source>
</reference>
<accession>A0ABT8C933</accession>